<gene>
    <name evidence="2" type="ORF">J0X12_05705</name>
</gene>
<dbReference type="InterPro" id="IPR009579">
    <property type="entry name" value="DUF1192"/>
</dbReference>
<evidence type="ECO:0000313" key="3">
    <source>
        <dbReference type="Proteomes" id="UP000664761"/>
    </source>
</evidence>
<name>A0ABS3F3J9_9PROT</name>
<sequence>MTSDDDDKPALGKNPVNFDSMSIADLHEYIAALNEEIEKTKEIIAKKEAAQNAAAGFFKT</sequence>
<proteinExistence type="predicted"/>
<reference evidence="2 3" key="1">
    <citation type="submission" date="2021-03" db="EMBL/GenBank/DDBJ databases">
        <title>Sneathiella sp. CAU 1612 isolated from Kang Won-do.</title>
        <authorList>
            <person name="Kim W."/>
        </authorList>
    </citation>
    <scope>NUCLEOTIDE SEQUENCE [LARGE SCALE GENOMIC DNA]</scope>
    <source>
        <strain evidence="2 3">CAU 1612</strain>
    </source>
</reference>
<feature type="coiled-coil region" evidence="1">
    <location>
        <begin position="23"/>
        <end position="50"/>
    </location>
</feature>
<dbReference type="Proteomes" id="UP000664761">
    <property type="component" value="Unassembled WGS sequence"/>
</dbReference>
<keyword evidence="1" id="KW-0175">Coiled coil</keyword>
<dbReference type="RefSeq" id="WP_207043154.1">
    <property type="nucleotide sequence ID" value="NZ_JAFLNC010000002.1"/>
</dbReference>
<evidence type="ECO:0000256" key="1">
    <source>
        <dbReference type="SAM" id="Coils"/>
    </source>
</evidence>
<evidence type="ECO:0000313" key="2">
    <source>
        <dbReference type="EMBL" id="MBO0333096.1"/>
    </source>
</evidence>
<dbReference type="Pfam" id="PF06698">
    <property type="entry name" value="DUF1192"/>
    <property type="match status" value="1"/>
</dbReference>
<protein>
    <submittedName>
        <fullName evidence="2">DUF1192 domain-containing protein</fullName>
    </submittedName>
</protein>
<accession>A0ABS3F3J9</accession>
<organism evidence="2 3">
    <name type="scientific">Sneathiella sedimenti</name>
    <dbReference type="NCBI Taxonomy" id="2816034"/>
    <lineage>
        <taxon>Bacteria</taxon>
        <taxon>Pseudomonadati</taxon>
        <taxon>Pseudomonadota</taxon>
        <taxon>Alphaproteobacteria</taxon>
        <taxon>Sneathiellales</taxon>
        <taxon>Sneathiellaceae</taxon>
        <taxon>Sneathiella</taxon>
    </lineage>
</organism>
<dbReference type="EMBL" id="JAFLNC010000002">
    <property type="protein sequence ID" value="MBO0333096.1"/>
    <property type="molecule type" value="Genomic_DNA"/>
</dbReference>
<comment type="caution">
    <text evidence="2">The sequence shown here is derived from an EMBL/GenBank/DDBJ whole genome shotgun (WGS) entry which is preliminary data.</text>
</comment>
<keyword evidence="3" id="KW-1185">Reference proteome</keyword>